<feature type="region of interest" description="Disordered" evidence="1">
    <location>
        <begin position="1"/>
        <end position="47"/>
    </location>
</feature>
<sequence>MNRGHKESLAKGSGQPSNPPGKGPEFSSEGSKSRENQSSKVLADEGLATIVPTKQPVNVALKAMQQIRATLQRVIKDAVMHGITLSATAGMTSPYRLSTPIVPLAQRLHLEIVTLMSYVP</sequence>
<reference evidence="2" key="1">
    <citation type="journal article" date="2022" name="Plant J.">
        <title>Strategies of tolerance reflected in two North American maple genomes.</title>
        <authorList>
            <person name="McEvoy S.L."/>
            <person name="Sezen U.U."/>
            <person name="Trouern-Trend A."/>
            <person name="McMahon S.M."/>
            <person name="Schaberg P.G."/>
            <person name="Yang J."/>
            <person name="Wegrzyn J.L."/>
            <person name="Swenson N.G."/>
        </authorList>
    </citation>
    <scope>NUCLEOTIDE SEQUENCE</scope>
    <source>
        <strain evidence="2">NS2018</strain>
    </source>
</reference>
<name>A0AA39VHZ1_ACESA</name>
<dbReference type="Proteomes" id="UP001168877">
    <property type="component" value="Unassembled WGS sequence"/>
</dbReference>
<reference evidence="2" key="2">
    <citation type="submission" date="2023-06" db="EMBL/GenBank/DDBJ databases">
        <authorList>
            <person name="Swenson N.G."/>
            <person name="Wegrzyn J.L."/>
            <person name="Mcevoy S.L."/>
        </authorList>
    </citation>
    <scope>NUCLEOTIDE SEQUENCE</scope>
    <source>
        <strain evidence="2">NS2018</strain>
        <tissue evidence="2">Leaf</tissue>
    </source>
</reference>
<dbReference type="EMBL" id="JAUESC010000384">
    <property type="protein sequence ID" value="KAK0580962.1"/>
    <property type="molecule type" value="Genomic_DNA"/>
</dbReference>
<evidence type="ECO:0000313" key="3">
    <source>
        <dbReference type="Proteomes" id="UP001168877"/>
    </source>
</evidence>
<accession>A0AA39VHZ1</accession>
<protein>
    <submittedName>
        <fullName evidence="2">Uncharacterized protein</fullName>
    </submittedName>
</protein>
<organism evidence="2 3">
    <name type="scientific">Acer saccharum</name>
    <name type="common">Sugar maple</name>
    <dbReference type="NCBI Taxonomy" id="4024"/>
    <lineage>
        <taxon>Eukaryota</taxon>
        <taxon>Viridiplantae</taxon>
        <taxon>Streptophyta</taxon>
        <taxon>Embryophyta</taxon>
        <taxon>Tracheophyta</taxon>
        <taxon>Spermatophyta</taxon>
        <taxon>Magnoliopsida</taxon>
        <taxon>eudicotyledons</taxon>
        <taxon>Gunneridae</taxon>
        <taxon>Pentapetalae</taxon>
        <taxon>rosids</taxon>
        <taxon>malvids</taxon>
        <taxon>Sapindales</taxon>
        <taxon>Sapindaceae</taxon>
        <taxon>Hippocastanoideae</taxon>
        <taxon>Acereae</taxon>
        <taxon>Acer</taxon>
    </lineage>
</organism>
<keyword evidence="3" id="KW-1185">Reference proteome</keyword>
<proteinExistence type="predicted"/>
<comment type="caution">
    <text evidence="2">The sequence shown here is derived from an EMBL/GenBank/DDBJ whole genome shotgun (WGS) entry which is preliminary data.</text>
</comment>
<evidence type="ECO:0000256" key="1">
    <source>
        <dbReference type="SAM" id="MobiDB-lite"/>
    </source>
</evidence>
<dbReference type="AlphaFoldDB" id="A0AA39VHZ1"/>
<evidence type="ECO:0000313" key="2">
    <source>
        <dbReference type="EMBL" id="KAK0580962.1"/>
    </source>
</evidence>
<gene>
    <name evidence="2" type="ORF">LWI29_008184</name>
</gene>